<evidence type="ECO:0008006" key="11">
    <source>
        <dbReference type="Google" id="ProtNLM"/>
    </source>
</evidence>
<feature type="transmembrane region" description="Helical" evidence="6">
    <location>
        <begin position="750"/>
        <end position="770"/>
    </location>
</feature>
<keyword evidence="2" id="KW-1003">Cell membrane</keyword>
<evidence type="ECO:0000256" key="3">
    <source>
        <dbReference type="ARBA" id="ARBA00022692"/>
    </source>
</evidence>
<dbReference type="InterPro" id="IPR003838">
    <property type="entry name" value="ABC3_permease_C"/>
</dbReference>
<evidence type="ECO:0000256" key="4">
    <source>
        <dbReference type="ARBA" id="ARBA00022989"/>
    </source>
</evidence>
<reference evidence="9 10" key="1">
    <citation type="submission" date="2018-05" db="EMBL/GenBank/DDBJ databases">
        <title>Marinifilum breve JC075T sp. nov., a marine bacterium isolated from Yongle Blue Hole in the South China Sea.</title>
        <authorList>
            <person name="Fu T."/>
        </authorList>
    </citation>
    <scope>NUCLEOTIDE SEQUENCE [LARGE SCALE GENOMIC DNA]</scope>
    <source>
        <strain evidence="9 10">JC075</strain>
    </source>
</reference>
<keyword evidence="10" id="KW-1185">Reference proteome</keyword>
<dbReference type="OrthoDB" id="8740261at2"/>
<organism evidence="9 10">
    <name type="scientific">Marinifilum breve</name>
    <dbReference type="NCBI Taxonomy" id="2184082"/>
    <lineage>
        <taxon>Bacteria</taxon>
        <taxon>Pseudomonadati</taxon>
        <taxon>Bacteroidota</taxon>
        <taxon>Bacteroidia</taxon>
        <taxon>Marinilabiliales</taxon>
        <taxon>Marinifilaceae</taxon>
    </lineage>
</organism>
<comment type="caution">
    <text evidence="9">The sequence shown here is derived from an EMBL/GenBank/DDBJ whole genome shotgun (WGS) entry which is preliminary data.</text>
</comment>
<evidence type="ECO:0000259" key="7">
    <source>
        <dbReference type="Pfam" id="PF02687"/>
    </source>
</evidence>
<dbReference type="GO" id="GO:0005886">
    <property type="term" value="C:plasma membrane"/>
    <property type="evidence" value="ECO:0007669"/>
    <property type="project" value="UniProtKB-SubCell"/>
</dbReference>
<evidence type="ECO:0000256" key="1">
    <source>
        <dbReference type="ARBA" id="ARBA00004651"/>
    </source>
</evidence>
<evidence type="ECO:0000313" key="10">
    <source>
        <dbReference type="Proteomes" id="UP000248079"/>
    </source>
</evidence>
<dbReference type="GO" id="GO:0022857">
    <property type="term" value="F:transmembrane transporter activity"/>
    <property type="evidence" value="ECO:0007669"/>
    <property type="project" value="TreeGrafter"/>
</dbReference>
<feature type="domain" description="ABC3 transporter permease C-terminal" evidence="7">
    <location>
        <begin position="669"/>
        <end position="780"/>
    </location>
</feature>
<feature type="transmembrane region" description="Helical" evidence="6">
    <location>
        <begin position="279"/>
        <end position="302"/>
    </location>
</feature>
<keyword evidence="4 6" id="KW-1133">Transmembrane helix</keyword>
<dbReference type="PANTHER" id="PTHR30572:SF18">
    <property type="entry name" value="ABC-TYPE MACROLIDE FAMILY EXPORT SYSTEM PERMEASE COMPONENT 2"/>
    <property type="match status" value="1"/>
</dbReference>
<feature type="transmembrane region" description="Helical" evidence="6">
    <location>
        <begin position="372"/>
        <end position="396"/>
    </location>
</feature>
<dbReference type="RefSeq" id="WP_110360701.1">
    <property type="nucleotide sequence ID" value="NZ_QFLI01000004.1"/>
</dbReference>
<dbReference type="Pfam" id="PF12704">
    <property type="entry name" value="MacB_PCD"/>
    <property type="match status" value="1"/>
</dbReference>
<dbReference type="InterPro" id="IPR050250">
    <property type="entry name" value="Macrolide_Exporter_MacB"/>
</dbReference>
<dbReference type="Proteomes" id="UP000248079">
    <property type="component" value="Unassembled WGS sequence"/>
</dbReference>
<dbReference type="EMBL" id="QFLI01000004">
    <property type="protein sequence ID" value="PXY01070.1"/>
    <property type="molecule type" value="Genomic_DNA"/>
</dbReference>
<evidence type="ECO:0000256" key="2">
    <source>
        <dbReference type="ARBA" id="ARBA00022475"/>
    </source>
</evidence>
<proteinExistence type="predicted"/>
<evidence type="ECO:0000259" key="8">
    <source>
        <dbReference type="Pfam" id="PF12704"/>
    </source>
</evidence>
<feature type="transmembrane region" description="Helical" evidence="6">
    <location>
        <begin position="664"/>
        <end position="687"/>
    </location>
</feature>
<comment type="subcellular location">
    <subcellularLocation>
        <location evidence="1">Cell membrane</location>
        <topology evidence="1">Multi-pass membrane protein</topology>
    </subcellularLocation>
</comment>
<feature type="transmembrane region" description="Helical" evidence="6">
    <location>
        <begin position="21"/>
        <end position="41"/>
    </location>
</feature>
<accession>A0A2V4A179</accession>
<gene>
    <name evidence="9" type="ORF">DF185_10480</name>
</gene>
<dbReference type="InterPro" id="IPR025857">
    <property type="entry name" value="MacB_PCD"/>
</dbReference>
<dbReference type="Pfam" id="PF02687">
    <property type="entry name" value="FtsX"/>
    <property type="match status" value="2"/>
</dbReference>
<dbReference type="AlphaFoldDB" id="A0A2V4A179"/>
<protein>
    <recommendedName>
        <fullName evidence="11">ABC3 transporter permease protein domain-containing protein</fullName>
    </recommendedName>
</protein>
<feature type="transmembrane region" description="Helical" evidence="6">
    <location>
        <begin position="329"/>
        <end position="352"/>
    </location>
</feature>
<feature type="domain" description="MacB-like periplasmic core" evidence="8">
    <location>
        <begin position="20"/>
        <end position="233"/>
    </location>
</feature>
<keyword evidence="5 6" id="KW-0472">Membrane</keyword>
<feature type="domain" description="ABC3 transporter permease C-terminal" evidence="7">
    <location>
        <begin position="284"/>
        <end position="399"/>
    </location>
</feature>
<dbReference type="PANTHER" id="PTHR30572">
    <property type="entry name" value="MEMBRANE COMPONENT OF TRANSPORTER-RELATED"/>
    <property type="match status" value="1"/>
</dbReference>
<feature type="transmembrane region" description="Helical" evidence="6">
    <location>
        <begin position="417"/>
        <end position="438"/>
    </location>
</feature>
<keyword evidence="3 6" id="KW-0812">Transmembrane</keyword>
<evidence type="ECO:0000313" key="9">
    <source>
        <dbReference type="EMBL" id="PXY01070.1"/>
    </source>
</evidence>
<evidence type="ECO:0000256" key="5">
    <source>
        <dbReference type="ARBA" id="ARBA00023136"/>
    </source>
</evidence>
<feature type="transmembrane region" description="Helical" evidence="6">
    <location>
        <begin position="708"/>
        <end position="730"/>
    </location>
</feature>
<name>A0A2V4A179_9BACT</name>
<sequence>MFWHNLKLSFRVFAKDKLNSIINISGLAIGIAAVLLLSIYVQHELSYDQFHTKKDRIVRLITLCEDAGKPLVPIVNCLRLTKDNFADKVPEIEQITQSLGPGNQSFYIDKNEFQLHSMSIDSNFHKVFSIQILHSASHDKLFRDHQSVAISRSTALKLFQSENVIGKSIIKSGQVLSISSVVEDIPTTSHFNFEILLPIQLDENDQYQGLEYDTYILLQENCNQELAKQKINEIHTKILDVGFGWSGEEVGSLTQNLLDIHLNKTKIKEIGGKSSMERIYIHLLLATLILIIAVINFTNILIVQSESKIHQVGIQKAVGATHVHLIKSFLVKTVSLTSISLVLGVIITEISLPHFSNLMNRELSSNFLSNPLFLIILLTCLLLISFITALYPSIMLSRFKAASIMKGNYNGKGKNSLSKGLVIFQFAVAICLVTSVIISQQQIHYMKNIDLGFNPSQVISISNLSQSQRKQYHAIKDLLLQNPNIISVSASDHYTGMEGYFSGEILKLVGSENAKYKSIDEYKVMPDYFETMGFEFVYGNAFPKQNFDSLRNIIINEKAIELLEIKGDPIQQKVWFGEEQYSIIGVVKDFHNNSLRKKITPMMFSKAFMRNFILVKINEENQQRTIEEIKKVLAQVDPIRTNRISFAEDICRNQYRDEENSLQLSYYSSILSIMLALLGLYSLSLFMTNKRTKEIGIRKVNGASVLQIIYLLFSNYFKWITIAFVLATPISYVVMQKWLSTFAYHISIEILPFIIAGLACLLFALFTVGFQALKASRQNPVESLRYE</sequence>
<evidence type="ECO:0000256" key="6">
    <source>
        <dbReference type="SAM" id="Phobius"/>
    </source>
</evidence>